<evidence type="ECO:0000313" key="4">
    <source>
        <dbReference type="Proteomes" id="UP000316095"/>
    </source>
</evidence>
<organism evidence="3 4">
    <name type="scientific">Rubinisphaera italica</name>
    <dbReference type="NCBI Taxonomy" id="2527969"/>
    <lineage>
        <taxon>Bacteria</taxon>
        <taxon>Pseudomonadati</taxon>
        <taxon>Planctomycetota</taxon>
        <taxon>Planctomycetia</taxon>
        <taxon>Planctomycetales</taxon>
        <taxon>Planctomycetaceae</taxon>
        <taxon>Rubinisphaera</taxon>
    </lineage>
</organism>
<name>A0A5C5XN77_9PLAN</name>
<accession>A0A5C5XN77</accession>
<keyword evidence="4" id="KW-1185">Reference proteome</keyword>
<sequence length="76" mass="7498" precursor="true">MNRLRWISVCGLLVSAMIAGCHTSRGCGGSCSSGNCPLPGGTVTPHGGTSYGAPQGSGTYSQPASPPSMIQGSGSR</sequence>
<protein>
    <recommendedName>
        <fullName evidence="5">Lipoprotein</fullName>
    </recommendedName>
</protein>
<feature type="region of interest" description="Disordered" evidence="1">
    <location>
        <begin position="43"/>
        <end position="76"/>
    </location>
</feature>
<feature type="signal peptide" evidence="2">
    <location>
        <begin position="1"/>
        <end position="21"/>
    </location>
</feature>
<evidence type="ECO:0000256" key="1">
    <source>
        <dbReference type="SAM" id="MobiDB-lite"/>
    </source>
</evidence>
<evidence type="ECO:0000256" key="2">
    <source>
        <dbReference type="SAM" id="SignalP"/>
    </source>
</evidence>
<gene>
    <name evidence="3" type="ORF">Pan54_47990</name>
</gene>
<evidence type="ECO:0008006" key="5">
    <source>
        <dbReference type="Google" id="ProtNLM"/>
    </source>
</evidence>
<dbReference type="EMBL" id="SJPG01000001">
    <property type="protein sequence ID" value="TWT64039.1"/>
    <property type="molecule type" value="Genomic_DNA"/>
</dbReference>
<dbReference type="AlphaFoldDB" id="A0A5C5XN77"/>
<feature type="compositionally biased region" description="Polar residues" evidence="1">
    <location>
        <begin position="56"/>
        <end position="76"/>
    </location>
</feature>
<proteinExistence type="predicted"/>
<keyword evidence="2" id="KW-0732">Signal</keyword>
<comment type="caution">
    <text evidence="3">The sequence shown here is derived from an EMBL/GenBank/DDBJ whole genome shotgun (WGS) entry which is preliminary data.</text>
</comment>
<dbReference type="PROSITE" id="PS51257">
    <property type="entry name" value="PROKAR_LIPOPROTEIN"/>
    <property type="match status" value="1"/>
</dbReference>
<feature type="chain" id="PRO_5023038060" description="Lipoprotein" evidence="2">
    <location>
        <begin position="22"/>
        <end position="76"/>
    </location>
</feature>
<dbReference type="Proteomes" id="UP000316095">
    <property type="component" value="Unassembled WGS sequence"/>
</dbReference>
<reference evidence="3 4" key="1">
    <citation type="submission" date="2019-02" db="EMBL/GenBank/DDBJ databases">
        <title>Deep-cultivation of Planctomycetes and their phenomic and genomic characterization uncovers novel biology.</title>
        <authorList>
            <person name="Wiegand S."/>
            <person name="Jogler M."/>
            <person name="Boedeker C."/>
            <person name="Pinto D."/>
            <person name="Vollmers J."/>
            <person name="Rivas-Marin E."/>
            <person name="Kohn T."/>
            <person name="Peeters S.H."/>
            <person name="Heuer A."/>
            <person name="Rast P."/>
            <person name="Oberbeckmann S."/>
            <person name="Bunk B."/>
            <person name="Jeske O."/>
            <person name="Meyerdierks A."/>
            <person name="Storesund J.E."/>
            <person name="Kallscheuer N."/>
            <person name="Luecker S."/>
            <person name="Lage O.M."/>
            <person name="Pohl T."/>
            <person name="Merkel B.J."/>
            <person name="Hornburger P."/>
            <person name="Mueller R.-W."/>
            <person name="Bruemmer F."/>
            <person name="Labrenz M."/>
            <person name="Spormann A.M."/>
            <person name="Op Den Camp H."/>
            <person name="Overmann J."/>
            <person name="Amann R."/>
            <person name="Jetten M.S.M."/>
            <person name="Mascher T."/>
            <person name="Medema M.H."/>
            <person name="Devos D.P."/>
            <person name="Kaster A.-K."/>
            <person name="Ovreas L."/>
            <person name="Rohde M."/>
            <person name="Galperin M.Y."/>
            <person name="Jogler C."/>
        </authorList>
    </citation>
    <scope>NUCLEOTIDE SEQUENCE [LARGE SCALE GENOMIC DNA]</scope>
    <source>
        <strain evidence="3 4">Pan54</strain>
    </source>
</reference>
<evidence type="ECO:0000313" key="3">
    <source>
        <dbReference type="EMBL" id="TWT64039.1"/>
    </source>
</evidence>